<reference evidence="3" key="1">
    <citation type="submission" date="2021-08" db="EMBL/GenBank/DDBJ databases">
        <title>WGS assembly of Ceratopteris richardii.</title>
        <authorList>
            <person name="Marchant D.B."/>
            <person name="Chen G."/>
            <person name="Jenkins J."/>
            <person name="Shu S."/>
            <person name="Leebens-Mack J."/>
            <person name="Grimwood J."/>
            <person name="Schmutz J."/>
            <person name="Soltis P."/>
            <person name="Soltis D."/>
            <person name="Chen Z.-H."/>
        </authorList>
    </citation>
    <scope>NUCLEOTIDE SEQUENCE</scope>
    <source>
        <strain evidence="3">Whitten #5841</strain>
        <tissue evidence="3">Leaf</tissue>
    </source>
</reference>
<evidence type="ECO:0000313" key="4">
    <source>
        <dbReference type="Proteomes" id="UP000825935"/>
    </source>
</evidence>
<organism evidence="3 4">
    <name type="scientific">Ceratopteris richardii</name>
    <name type="common">Triangle waterfern</name>
    <dbReference type="NCBI Taxonomy" id="49495"/>
    <lineage>
        <taxon>Eukaryota</taxon>
        <taxon>Viridiplantae</taxon>
        <taxon>Streptophyta</taxon>
        <taxon>Embryophyta</taxon>
        <taxon>Tracheophyta</taxon>
        <taxon>Polypodiopsida</taxon>
        <taxon>Polypodiidae</taxon>
        <taxon>Polypodiales</taxon>
        <taxon>Pteridineae</taxon>
        <taxon>Pteridaceae</taxon>
        <taxon>Parkerioideae</taxon>
        <taxon>Ceratopteris</taxon>
    </lineage>
</organism>
<dbReference type="InterPro" id="IPR028131">
    <property type="entry name" value="VASH1"/>
</dbReference>
<dbReference type="GO" id="GO:0005737">
    <property type="term" value="C:cytoplasm"/>
    <property type="evidence" value="ECO:0007669"/>
    <property type="project" value="InterPro"/>
</dbReference>
<dbReference type="PANTHER" id="PTHR15750">
    <property type="entry name" value="VASOHIBIN-1-LIKE ISOFORM X2"/>
    <property type="match status" value="1"/>
</dbReference>
<dbReference type="Proteomes" id="UP000825935">
    <property type="component" value="Chromosome 2"/>
</dbReference>
<gene>
    <name evidence="3" type="ORF">KP509_02G011200</name>
</gene>
<feature type="compositionally biased region" description="Basic residues" evidence="2">
    <location>
        <begin position="341"/>
        <end position="350"/>
    </location>
</feature>
<keyword evidence="4" id="KW-1185">Reference proteome</keyword>
<proteinExistence type="predicted"/>
<dbReference type="AlphaFoldDB" id="A0A8T2VEU9"/>
<name>A0A8T2VEU9_CERRI</name>
<feature type="region of interest" description="Disordered" evidence="2">
    <location>
        <begin position="341"/>
        <end position="376"/>
    </location>
</feature>
<dbReference type="EMBL" id="CM035407">
    <property type="protein sequence ID" value="KAH7442979.1"/>
    <property type="molecule type" value="Genomic_DNA"/>
</dbReference>
<feature type="active site" evidence="1">
    <location>
        <position position="68"/>
    </location>
</feature>
<feature type="region of interest" description="Disordered" evidence="2">
    <location>
        <begin position="181"/>
        <end position="211"/>
    </location>
</feature>
<protein>
    <submittedName>
        <fullName evidence="3">Uncharacterized protein</fullName>
    </submittedName>
</protein>
<dbReference type="PANTHER" id="PTHR15750:SF2">
    <property type="entry name" value="VASOHIBIN"/>
    <property type="match status" value="1"/>
</dbReference>
<sequence length="376" mass="43378">METAKMMIYNPQPIKCVEAVFLALYLTAGISDAERIPLGFKSEIHGQVHQHIVLLVRYSNKYGAFGISRQKTLMSKEFEFASLSSIVDDFKKAYEDIDHKVIRIRVGLPVEHNIASFNFVCWRYLSLDPSSTPWDQCSEALERHIKISKRLWIRWLLDGQRENKRADMFLSETDTKLDALETSENKSKRRHSGQSSAALVKAAKREKELEKPGPDMKYFEERQVLTDRPSIKKLRNRPPLTEVNIGVSCKYKIAPALPLKSPRTSRASSRRCLHCQKLRSEMQSVATPVEAHHKNIKKIALKCYSLELVPGSSTINEQLSLLNRQQRPRLHRDLVRNDLRKIKKNLRKSRSATPAESPPNSMNKRKNTFTRRADFR</sequence>
<accession>A0A8T2VEU9</accession>
<dbReference type="Pfam" id="PF14822">
    <property type="entry name" value="Vasohibin"/>
    <property type="match status" value="1"/>
</dbReference>
<feature type="active site" evidence="1">
    <location>
        <position position="51"/>
    </location>
</feature>
<evidence type="ECO:0000313" key="3">
    <source>
        <dbReference type="EMBL" id="KAH7442979.1"/>
    </source>
</evidence>
<feature type="compositionally biased region" description="Polar residues" evidence="2">
    <location>
        <begin position="351"/>
        <end position="362"/>
    </location>
</feature>
<feature type="active site" evidence="1">
    <location>
        <position position="16"/>
    </location>
</feature>
<evidence type="ECO:0000256" key="1">
    <source>
        <dbReference type="PIRSR" id="PIRSR628131-1"/>
    </source>
</evidence>
<dbReference type="OrthoDB" id="9974232at2759"/>
<comment type="caution">
    <text evidence="3">The sequence shown here is derived from an EMBL/GenBank/DDBJ whole genome shotgun (WGS) entry which is preliminary data.</text>
</comment>
<evidence type="ECO:0000256" key="2">
    <source>
        <dbReference type="SAM" id="MobiDB-lite"/>
    </source>
</evidence>